<sequence>MMEGREDTEETLVAVQQAATTTSRAAAAPSARTGRYQQQQQTQQQHQTQQHQQQREANRAAATAPLLAGARSPTGSSHGSTERDGAGEALLMTSEFEIADDGQVVGSHGTAIGGGGVGAGDDEDYDEDERNVPMCCGLRRFVVLCIGLTGLTSVLLGYDIGIMSGAKLQIQRYLDLSDRKVELMVGILNFISAFGGLVSGRLSDYIGRKLTVALACVLFIMGSVLMAFARTYNVLMSGRVITGVGVGTGLAIAPLYMAELSPKKARGALVSFNEVAINIGILLGFLGGFAFSHLSERIGWRWMLGLGAVPPLIILASLVFLPESPRWLIKHRTQAAALAVLRKTCGPVEAQSTLAHLLADAALGDRGSWYDLFSGGASTRKLLLAGIGVSFFQQASGIEALVYYVPEVLKDSGITDEQEQLLANAGIGVIKVLFIFVAMHFSDKLGRRKLLLMSAFGMAAAFVVAALSFELGNIFQLTITGISLYMAAFSIGFGPMAWVVASEVVPLQVRGIAMGIATFINRILSGTIAMSYLSLKNALSSAGTFYLFGAVALLSALFVYLFVPETKGRALEDIEHALADLPCRHDCLGFRRGGQTAASTTKYSAFTNMEPPVTMANSSSEDDDDDDGGGGGGGGGAQRGGGRYSSSGGSSGARTKGTAETAFDMGKSEA</sequence>
<gene>
    <name evidence="10" type="ORF">PTSG_06549</name>
</gene>
<dbReference type="SUPFAM" id="SSF103473">
    <property type="entry name" value="MFS general substrate transporter"/>
    <property type="match status" value="1"/>
</dbReference>
<evidence type="ECO:0000256" key="3">
    <source>
        <dbReference type="ARBA" id="ARBA00022448"/>
    </source>
</evidence>
<dbReference type="GeneID" id="16072492"/>
<dbReference type="PANTHER" id="PTHR48020">
    <property type="entry name" value="PROTON MYO-INOSITOL COTRANSPORTER"/>
    <property type="match status" value="1"/>
</dbReference>
<keyword evidence="5 8" id="KW-1133">Transmembrane helix</keyword>
<name>F2UG47_SALR5</name>
<dbReference type="InterPro" id="IPR050814">
    <property type="entry name" value="Myo-inositol_Transporter"/>
</dbReference>
<dbReference type="OrthoDB" id="6339427at2759"/>
<accession>F2UG47</accession>
<evidence type="ECO:0000256" key="6">
    <source>
        <dbReference type="ARBA" id="ARBA00023136"/>
    </source>
</evidence>
<dbReference type="NCBIfam" id="TIGR00879">
    <property type="entry name" value="SP"/>
    <property type="match status" value="1"/>
</dbReference>
<dbReference type="GO" id="GO:0016020">
    <property type="term" value="C:membrane"/>
    <property type="evidence" value="ECO:0007669"/>
    <property type="project" value="UniProtKB-SubCell"/>
</dbReference>
<evidence type="ECO:0000259" key="9">
    <source>
        <dbReference type="PROSITE" id="PS50850"/>
    </source>
</evidence>
<feature type="transmembrane region" description="Helical" evidence="8">
    <location>
        <begin position="141"/>
        <end position="161"/>
    </location>
</feature>
<reference evidence="10" key="1">
    <citation type="submission" date="2009-08" db="EMBL/GenBank/DDBJ databases">
        <title>Annotation of Salpingoeca rosetta.</title>
        <authorList>
            <consortium name="The Broad Institute Genome Sequencing Platform"/>
            <person name="Russ C."/>
            <person name="Cuomo C."/>
            <person name="Burger G."/>
            <person name="Gray M.W."/>
            <person name="Holland P.W.H."/>
            <person name="King N."/>
            <person name="Lang F.B.F."/>
            <person name="Roger A.J."/>
            <person name="Ruiz-Trillo I."/>
            <person name="Young S.K."/>
            <person name="Zeng Q."/>
            <person name="Gargeya S."/>
            <person name="Alvarado L."/>
            <person name="Berlin A."/>
            <person name="Chapman S.B."/>
            <person name="Chen Z."/>
            <person name="Freedman E."/>
            <person name="Gellesch M."/>
            <person name="Goldberg J."/>
            <person name="Griggs A."/>
            <person name="Gujja S."/>
            <person name="Heilman E."/>
            <person name="Heiman D."/>
            <person name="Howarth C."/>
            <person name="Mehta T."/>
            <person name="Neiman D."/>
            <person name="Pearson M."/>
            <person name="Roberts A."/>
            <person name="Saif S."/>
            <person name="Shea T."/>
            <person name="Shenoy N."/>
            <person name="Sisk P."/>
            <person name="Stolte C."/>
            <person name="Sykes S."/>
            <person name="White J."/>
            <person name="Yandava C."/>
            <person name="Haas B."/>
            <person name="Nusbaum C."/>
            <person name="Birren B."/>
        </authorList>
    </citation>
    <scope>NUCLEOTIDE SEQUENCE [LARGE SCALE GENOMIC DNA]</scope>
    <source>
        <strain evidence="10">ATCC 50818</strain>
    </source>
</reference>
<keyword evidence="4 8" id="KW-0812">Transmembrane</keyword>
<feature type="transmembrane region" description="Helical" evidence="8">
    <location>
        <begin position="450"/>
        <end position="469"/>
    </location>
</feature>
<evidence type="ECO:0000256" key="7">
    <source>
        <dbReference type="SAM" id="MobiDB-lite"/>
    </source>
</evidence>
<feature type="transmembrane region" description="Helical" evidence="8">
    <location>
        <begin position="181"/>
        <end position="198"/>
    </location>
</feature>
<feature type="compositionally biased region" description="Low complexity" evidence="7">
    <location>
        <begin position="13"/>
        <end position="52"/>
    </location>
</feature>
<evidence type="ECO:0000256" key="1">
    <source>
        <dbReference type="ARBA" id="ARBA00004141"/>
    </source>
</evidence>
<comment type="subcellular location">
    <subcellularLocation>
        <location evidence="1">Membrane</location>
        <topology evidence="1">Multi-pass membrane protein</topology>
    </subcellularLocation>
</comment>
<dbReference type="Gene3D" id="1.20.1250.20">
    <property type="entry name" value="MFS general substrate transporter like domains"/>
    <property type="match status" value="1"/>
</dbReference>
<dbReference type="PANTHER" id="PTHR48020:SF49">
    <property type="entry name" value="SUGAR TRANSPORTER"/>
    <property type="match status" value="1"/>
</dbReference>
<dbReference type="InterPro" id="IPR036259">
    <property type="entry name" value="MFS_trans_sf"/>
</dbReference>
<feature type="transmembrane region" description="Helical" evidence="8">
    <location>
        <begin position="421"/>
        <end position="438"/>
    </location>
</feature>
<keyword evidence="11" id="KW-1185">Reference proteome</keyword>
<dbReference type="RefSeq" id="XP_004991932.1">
    <property type="nucleotide sequence ID" value="XM_004991875.1"/>
</dbReference>
<protein>
    <recommendedName>
        <fullName evidence="9">Major facilitator superfamily (MFS) profile domain-containing protein</fullName>
    </recommendedName>
</protein>
<dbReference type="Pfam" id="PF00083">
    <property type="entry name" value="Sugar_tr"/>
    <property type="match status" value="1"/>
</dbReference>
<feature type="transmembrane region" description="Helical" evidence="8">
    <location>
        <begin position="210"/>
        <end position="228"/>
    </location>
</feature>
<feature type="transmembrane region" description="Helical" evidence="8">
    <location>
        <begin position="512"/>
        <end position="533"/>
    </location>
</feature>
<dbReference type="InParanoid" id="F2UG47"/>
<dbReference type="GO" id="GO:0022857">
    <property type="term" value="F:transmembrane transporter activity"/>
    <property type="evidence" value="ECO:0007669"/>
    <property type="project" value="InterPro"/>
</dbReference>
<feature type="transmembrane region" description="Helical" evidence="8">
    <location>
        <begin position="270"/>
        <end position="294"/>
    </location>
</feature>
<dbReference type="InterPro" id="IPR020846">
    <property type="entry name" value="MFS_dom"/>
</dbReference>
<evidence type="ECO:0000256" key="2">
    <source>
        <dbReference type="ARBA" id="ARBA00010992"/>
    </source>
</evidence>
<dbReference type="KEGG" id="sre:PTSG_06549"/>
<dbReference type="eggNOG" id="KOG0254">
    <property type="taxonomic scope" value="Eukaryota"/>
</dbReference>
<feature type="transmembrane region" description="Helical" evidence="8">
    <location>
        <begin position="300"/>
        <end position="321"/>
    </location>
</feature>
<evidence type="ECO:0000256" key="5">
    <source>
        <dbReference type="ARBA" id="ARBA00022989"/>
    </source>
</evidence>
<keyword evidence="6 8" id="KW-0472">Membrane</keyword>
<feature type="compositionally biased region" description="Gly residues" evidence="7">
    <location>
        <begin position="629"/>
        <end position="643"/>
    </location>
</feature>
<dbReference type="InterPro" id="IPR005828">
    <property type="entry name" value="MFS_sugar_transport-like"/>
</dbReference>
<evidence type="ECO:0000256" key="4">
    <source>
        <dbReference type="ARBA" id="ARBA00022692"/>
    </source>
</evidence>
<feature type="transmembrane region" description="Helical" evidence="8">
    <location>
        <begin position="545"/>
        <end position="563"/>
    </location>
</feature>
<feature type="transmembrane region" description="Helical" evidence="8">
    <location>
        <begin position="240"/>
        <end position="258"/>
    </location>
</feature>
<feature type="region of interest" description="Disordered" evidence="7">
    <location>
        <begin position="1"/>
        <end position="61"/>
    </location>
</feature>
<dbReference type="Proteomes" id="UP000007799">
    <property type="component" value="Unassembled WGS sequence"/>
</dbReference>
<feature type="transmembrane region" description="Helical" evidence="8">
    <location>
        <begin position="475"/>
        <end position="500"/>
    </location>
</feature>
<dbReference type="PRINTS" id="PR00171">
    <property type="entry name" value="SUGRTRNSPORT"/>
</dbReference>
<evidence type="ECO:0000313" key="11">
    <source>
        <dbReference type="Proteomes" id="UP000007799"/>
    </source>
</evidence>
<dbReference type="PROSITE" id="PS50850">
    <property type="entry name" value="MFS"/>
    <property type="match status" value="1"/>
</dbReference>
<dbReference type="EMBL" id="GL832972">
    <property type="protein sequence ID" value="EGD75475.1"/>
    <property type="molecule type" value="Genomic_DNA"/>
</dbReference>
<dbReference type="STRING" id="946362.F2UG47"/>
<feature type="domain" description="Major facilitator superfamily (MFS) profile" evidence="9">
    <location>
        <begin position="145"/>
        <end position="567"/>
    </location>
</feature>
<keyword evidence="3" id="KW-0813">Transport</keyword>
<organism evidence="11">
    <name type="scientific">Salpingoeca rosetta (strain ATCC 50818 / BSB-021)</name>
    <dbReference type="NCBI Taxonomy" id="946362"/>
    <lineage>
        <taxon>Eukaryota</taxon>
        <taxon>Choanoflagellata</taxon>
        <taxon>Craspedida</taxon>
        <taxon>Salpingoecidae</taxon>
        <taxon>Salpingoeca</taxon>
    </lineage>
</organism>
<dbReference type="OMA" id="QLMGWLT"/>
<evidence type="ECO:0000256" key="8">
    <source>
        <dbReference type="SAM" id="Phobius"/>
    </source>
</evidence>
<dbReference type="AlphaFoldDB" id="F2UG47"/>
<evidence type="ECO:0000313" key="10">
    <source>
        <dbReference type="EMBL" id="EGD75475.1"/>
    </source>
</evidence>
<dbReference type="InterPro" id="IPR005829">
    <property type="entry name" value="Sugar_transporter_CS"/>
</dbReference>
<dbReference type="InterPro" id="IPR003663">
    <property type="entry name" value="Sugar/inositol_transpt"/>
</dbReference>
<feature type="compositionally biased region" description="Acidic residues" evidence="7">
    <location>
        <begin position="1"/>
        <end position="10"/>
    </location>
</feature>
<dbReference type="PROSITE" id="PS00216">
    <property type="entry name" value="SUGAR_TRANSPORT_1"/>
    <property type="match status" value="1"/>
</dbReference>
<proteinExistence type="inferred from homology"/>
<comment type="similarity">
    <text evidence="2">Belongs to the major facilitator superfamily. Sugar transporter (TC 2.A.1.1) family.</text>
</comment>
<feature type="region of interest" description="Disordered" evidence="7">
    <location>
        <begin position="609"/>
        <end position="670"/>
    </location>
</feature>
<dbReference type="PROSITE" id="PS00217">
    <property type="entry name" value="SUGAR_TRANSPORT_2"/>
    <property type="match status" value="1"/>
</dbReference>